<gene>
    <name evidence="1" type="ORF">UFOVP503_25</name>
    <name evidence="2" type="ORF">UFOVP763_19</name>
</gene>
<accession>A0A6J5NTA2</accession>
<proteinExistence type="predicted"/>
<name>A0A6J5NTA2_9CAUD</name>
<dbReference type="EMBL" id="LR796707">
    <property type="protein sequence ID" value="CAB4160896.1"/>
    <property type="molecule type" value="Genomic_DNA"/>
</dbReference>
<dbReference type="EMBL" id="LR796471">
    <property type="protein sequence ID" value="CAB4146489.1"/>
    <property type="molecule type" value="Genomic_DNA"/>
</dbReference>
<organism evidence="2">
    <name type="scientific">uncultured Caudovirales phage</name>
    <dbReference type="NCBI Taxonomy" id="2100421"/>
    <lineage>
        <taxon>Viruses</taxon>
        <taxon>Duplodnaviria</taxon>
        <taxon>Heunggongvirae</taxon>
        <taxon>Uroviricota</taxon>
        <taxon>Caudoviricetes</taxon>
        <taxon>Peduoviridae</taxon>
        <taxon>Maltschvirus</taxon>
        <taxon>Maltschvirus maltsch</taxon>
    </lineage>
</organism>
<sequence>MSFALGFACGLIVGITLAWCVITWFQPIDIEETGTLLFPVNKGDK</sequence>
<protein>
    <submittedName>
        <fullName evidence="2">Uncharacterized protein</fullName>
    </submittedName>
</protein>
<evidence type="ECO:0000313" key="2">
    <source>
        <dbReference type="EMBL" id="CAB4160896.1"/>
    </source>
</evidence>
<evidence type="ECO:0000313" key="1">
    <source>
        <dbReference type="EMBL" id="CAB4146489.1"/>
    </source>
</evidence>
<reference evidence="2" key="1">
    <citation type="submission" date="2020-04" db="EMBL/GenBank/DDBJ databases">
        <authorList>
            <person name="Chiriac C."/>
            <person name="Salcher M."/>
            <person name="Ghai R."/>
            <person name="Kavagutti S V."/>
        </authorList>
    </citation>
    <scope>NUCLEOTIDE SEQUENCE</scope>
</reference>